<keyword evidence="3" id="KW-1185">Reference proteome</keyword>
<evidence type="ECO:0000313" key="3">
    <source>
        <dbReference type="Proteomes" id="UP001597097"/>
    </source>
</evidence>
<dbReference type="EMBL" id="JBHUCM010000024">
    <property type="protein sequence ID" value="MFD1541115.1"/>
    <property type="molecule type" value="Genomic_DNA"/>
</dbReference>
<sequence length="83" mass="7941">MALTTPGALDAIAASRPDTPAGSLVGAGTEADVADVVAAGGQFVVTPGVMDSIGAVILRGSRCPPSRPATSPPARSPSASGGR</sequence>
<dbReference type="InterPro" id="IPR000887">
    <property type="entry name" value="Aldlse_KDPG_KHG"/>
</dbReference>
<feature type="compositionally biased region" description="Pro residues" evidence="1">
    <location>
        <begin position="65"/>
        <end position="75"/>
    </location>
</feature>
<reference evidence="3" key="1">
    <citation type="journal article" date="2019" name="Int. J. Syst. Evol. Microbiol.">
        <title>The Global Catalogue of Microorganisms (GCM) 10K type strain sequencing project: providing services to taxonomists for standard genome sequencing and annotation.</title>
        <authorList>
            <consortium name="The Broad Institute Genomics Platform"/>
            <consortium name="The Broad Institute Genome Sequencing Center for Infectious Disease"/>
            <person name="Wu L."/>
            <person name="Ma J."/>
        </authorList>
    </citation>
    <scope>NUCLEOTIDE SEQUENCE [LARGE SCALE GENOMIC DNA]</scope>
    <source>
        <strain evidence="3">CGMCC 1.15399</strain>
    </source>
</reference>
<feature type="region of interest" description="Disordered" evidence="1">
    <location>
        <begin position="1"/>
        <end position="20"/>
    </location>
</feature>
<feature type="region of interest" description="Disordered" evidence="1">
    <location>
        <begin position="61"/>
        <end position="83"/>
    </location>
</feature>
<dbReference type="RefSeq" id="WP_219530551.1">
    <property type="nucleotide sequence ID" value="NZ_JAHKRM010000009.1"/>
</dbReference>
<name>A0ABW4GE91_9ACTN</name>
<protein>
    <submittedName>
        <fullName evidence="2">Uncharacterized protein</fullName>
    </submittedName>
</protein>
<organism evidence="2 3">
    <name type="scientific">Nonomuraea guangzhouensis</name>
    <dbReference type="NCBI Taxonomy" id="1291555"/>
    <lineage>
        <taxon>Bacteria</taxon>
        <taxon>Bacillati</taxon>
        <taxon>Actinomycetota</taxon>
        <taxon>Actinomycetes</taxon>
        <taxon>Streptosporangiales</taxon>
        <taxon>Streptosporangiaceae</taxon>
        <taxon>Nonomuraea</taxon>
    </lineage>
</organism>
<evidence type="ECO:0000313" key="2">
    <source>
        <dbReference type="EMBL" id="MFD1541115.1"/>
    </source>
</evidence>
<gene>
    <name evidence="2" type="ORF">ACFSJ0_28955</name>
</gene>
<accession>A0ABW4GE91</accession>
<evidence type="ECO:0000256" key="1">
    <source>
        <dbReference type="SAM" id="MobiDB-lite"/>
    </source>
</evidence>
<dbReference type="Pfam" id="PF01081">
    <property type="entry name" value="Aldolase"/>
    <property type="match status" value="1"/>
</dbReference>
<dbReference type="Proteomes" id="UP001597097">
    <property type="component" value="Unassembled WGS sequence"/>
</dbReference>
<comment type="caution">
    <text evidence="2">The sequence shown here is derived from an EMBL/GenBank/DDBJ whole genome shotgun (WGS) entry which is preliminary data.</text>
</comment>
<proteinExistence type="predicted"/>